<name>A0ABQ4EKM7_9ACTN</name>
<evidence type="ECO:0000313" key="2">
    <source>
        <dbReference type="Proteomes" id="UP000621500"/>
    </source>
</evidence>
<evidence type="ECO:0000313" key="1">
    <source>
        <dbReference type="EMBL" id="GIG95302.1"/>
    </source>
</evidence>
<dbReference type="RefSeq" id="WP_203856901.1">
    <property type="nucleotide sequence ID" value="NZ_BAAAZQ010000009.1"/>
</dbReference>
<sequence length="137" mass="13884">MKRARLLLVLLVLAATVGVLRVVGAVGSDSAPARLTGSGERYAVSIALVPARTGVVEADLDVASGGVPAAAGTVVSLSAAMPSMGHAMPEIAAEPERPGRFRARGEFFAMPGAWELTIRIHGAAGADAVTIGISVQR</sequence>
<dbReference type="Proteomes" id="UP000621500">
    <property type="component" value="Unassembled WGS sequence"/>
</dbReference>
<accession>A0ABQ4EKM7</accession>
<comment type="caution">
    <text evidence="1">The sequence shown here is derived from an EMBL/GenBank/DDBJ whole genome shotgun (WGS) entry which is preliminary data.</text>
</comment>
<proteinExistence type="predicted"/>
<organism evidence="1 2">
    <name type="scientific">Plantactinospora mayteni</name>
    <dbReference type="NCBI Taxonomy" id="566021"/>
    <lineage>
        <taxon>Bacteria</taxon>
        <taxon>Bacillati</taxon>
        <taxon>Actinomycetota</taxon>
        <taxon>Actinomycetes</taxon>
        <taxon>Micromonosporales</taxon>
        <taxon>Micromonosporaceae</taxon>
        <taxon>Plantactinospora</taxon>
    </lineage>
</organism>
<protein>
    <recommendedName>
        <fullName evidence="3">YtkA-like domain-containing protein</fullName>
    </recommendedName>
</protein>
<gene>
    <name evidence="1" type="ORF">Pma05_18750</name>
</gene>
<evidence type="ECO:0008006" key="3">
    <source>
        <dbReference type="Google" id="ProtNLM"/>
    </source>
</evidence>
<keyword evidence="2" id="KW-1185">Reference proteome</keyword>
<reference evidence="1 2" key="1">
    <citation type="submission" date="2021-01" db="EMBL/GenBank/DDBJ databases">
        <title>Whole genome shotgun sequence of Plantactinospora mayteni NBRC 109088.</title>
        <authorList>
            <person name="Komaki H."/>
            <person name="Tamura T."/>
        </authorList>
    </citation>
    <scope>NUCLEOTIDE SEQUENCE [LARGE SCALE GENOMIC DNA]</scope>
    <source>
        <strain evidence="1 2">NBRC 109088</strain>
    </source>
</reference>
<dbReference type="EMBL" id="BONX01000009">
    <property type="protein sequence ID" value="GIG95302.1"/>
    <property type="molecule type" value="Genomic_DNA"/>
</dbReference>